<dbReference type="EMBL" id="GGMS01010180">
    <property type="protein sequence ID" value="MBY79383.1"/>
    <property type="molecule type" value="Transcribed_RNA"/>
</dbReference>
<name>A0A2S2QNZ2_9HEMI</name>
<protein>
    <submittedName>
        <fullName evidence="1">Uncharacterized protein</fullName>
    </submittedName>
</protein>
<proteinExistence type="predicted"/>
<sequence>MPFRPAIRPTKICLLVDPENRRFIEDVLCFAARRRYQRAARITDADLATVHQAEYRKLRNQLRMAIWKAQEAVWTALCREVDNDLWCFPYRVVTKKLSRIPPGIEARGKDEEIANYLFPNLPPTD</sequence>
<gene>
    <name evidence="1" type="ORF">g.184343</name>
</gene>
<accession>A0A2S2QNZ2</accession>
<dbReference type="AlphaFoldDB" id="A0A2S2QNZ2"/>
<dbReference type="OrthoDB" id="6615806at2759"/>
<organism evidence="1">
    <name type="scientific">Sipha flava</name>
    <name type="common">yellow sugarcane aphid</name>
    <dbReference type="NCBI Taxonomy" id="143950"/>
    <lineage>
        <taxon>Eukaryota</taxon>
        <taxon>Metazoa</taxon>
        <taxon>Ecdysozoa</taxon>
        <taxon>Arthropoda</taxon>
        <taxon>Hexapoda</taxon>
        <taxon>Insecta</taxon>
        <taxon>Pterygota</taxon>
        <taxon>Neoptera</taxon>
        <taxon>Paraneoptera</taxon>
        <taxon>Hemiptera</taxon>
        <taxon>Sternorrhyncha</taxon>
        <taxon>Aphidomorpha</taxon>
        <taxon>Aphidoidea</taxon>
        <taxon>Aphididae</taxon>
        <taxon>Sipha</taxon>
    </lineage>
</organism>
<evidence type="ECO:0000313" key="1">
    <source>
        <dbReference type="EMBL" id="MBY79383.1"/>
    </source>
</evidence>
<reference evidence="1" key="1">
    <citation type="submission" date="2018-04" db="EMBL/GenBank/DDBJ databases">
        <title>Transcriptome assembly of Sipha flava.</title>
        <authorList>
            <person name="Scully E.D."/>
            <person name="Geib S.M."/>
            <person name="Palmer N.A."/>
            <person name="Koch K."/>
            <person name="Bradshaw J."/>
            <person name="Heng-Moss T."/>
            <person name="Sarath G."/>
        </authorList>
    </citation>
    <scope>NUCLEOTIDE SEQUENCE</scope>
</reference>